<feature type="transmembrane region" description="Helical" evidence="1">
    <location>
        <begin position="84"/>
        <end position="106"/>
    </location>
</feature>
<dbReference type="PANTHER" id="PTHR23028">
    <property type="entry name" value="ACETYLTRANSFERASE"/>
    <property type="match status" value="1"/>
</dbReference>
<keyword evidence="1" id="KW-0812">Transmembrane</keyword>
<evidence type="ECO:0000313" key="6">
    <source>
        <dbReference type="Proteomes" id="UP000182276"/>
    </source>
</evidence>
<organism evidence="3 5">
    <name type="scientific">Stutzerimonas balearica DSM 6083</name>
    <dbReference type="NCBI Taxonomy" id="1123016"/>
    <lineage>
        <taxon>Bacteria</taxon>
        <taxon>Pseudomonadati</taxon>
        <taxon>Pseudomonadota</taxon>
        <taxon>Gammaproteobacteria</taxon>
        <taxon>Pseudomonadales</taxon>
        <taxon>Pseudomonadaceae</taxon>
        <taxon>Stutzerimonas</taxon>
    </lineage>
</organism>
<evidence type="ECO:0000256" key="1">
    <source>
        <dbReference type="SAM" id="Phobius"/>
    </source>
</evidence>
<keyword evidence="3" id="KW-0808">Transferase</keyword>
<protein>
    <submittedName>
        <fullName evidence="3">Acetyltransferase</fullName>
    </submittedName>
    <submittedName>
        <fullName evidence="4">Peptidoglycan/LPS O-acetylase OafA/YrhL, contains acyltransferase and SGNH-hydrolase domains</fullName>
    </submittedName>
</protein>
<dbReference type="InterPro" id="IPR050879">
    <property type="entry name" value="Acyltransferase_3"/>
</dbReference>
<keyword evidence="1" id="KW-0472">Membrane</keyword>
<keyword evidence="6" id="KW-1185">Reference proteome</keyword>
<evidence type="ECO:0000313" key="3">
    <source>
        <dbReference type="EMBL" id="AJE15686.1"/>
    </source>
</evidence>
<name>A0A8D3Y1S0_9GAMM</name>
<keyword evidence="1" id="KW-1133">Transmembrane helix</keyword>
<feature type="domain" description="Acyltransferase 3" evidence="2">
    <location>
        <begin position="12"/>
        <end position="326"/>
    </location>
</feature>
<dbReference type="GO" id="GO:0016020">
    <property type="term" value="C:membrane"/>
    <property type="evidence" value="ECO:0007669"/>
    <property type="project" value="TreeGrafter"/>
</dbReference>
<dbReference type="PANTHER" id="PTHR23028:SF53">
    <property type="entry name" value="ACYL_TRANSF_3 DOMAIN-CONTAINING PROTEIN"/>
    <property type="match status" value="1"/>
</dbReference>
<feature type="transmembrane region" description="Helical" evidence="1">
    <location>
        <begin position="305"/>
        <end position="329"/>
    </location>
</feature>
<feature type="transmembrane region" description="Helical" evidence="1">
    <location>
        <begin position="178"/>
        <end position="197"/>
    </location>
</feature>
<feature type="transmembrane region" description="Helical" evidence="1">
    <location>
        <begin position="235"/>
        <end position="253"/>
    </location>
</feature>
<gene>
    <name evidence="3" type="ORF">CL52_11835</name>
    <name evidence="4" type="ORF">SAMN05660875_105279</name>
</gene>
<reference evidence="5" key="1">
    <citation type="submission" date="2014-03" db="EMBL/GenBank/DDBJ databases">
        <title>Complete genome of Pseudomonas balearica DSM 6083T, a sewage water isolate from an enrichment with 2-methylnaphthalene.</title>
        <authorList>
            <person name="Salva-Serra F."/>
            <person name="Jaen-Luchoro D."/>
            <person name="Busquets A."/>
            <person name="Pena A."/>
            <person name="Gomila M."/>
            <person name="Bosch R."/>
            <person name="Nogales B."/>
            <person name="Garcia-Valdes E."/>
            <person name="Lalucat J."/>
            <person name="Bennasar A."/>
        </authorList>
    </citation>
    <scope>NUCLEOTIDE SEQUENCE [LARGE SCALE GENOMIC DNA]</scope>
    <source>
        <strain evidence="5">DSM 6083</strain>
    </source>
</reference>
<evidence type="ECO:0000313" key="4">
    <source>
        <dbReference type="EMBL" id="SDM50609.1"/>
    </source>
</evidence>
<sequence>MSEQSLQRSGNNFDCLRLLAASMVVIGHSYWLTGQPEREPIRRFSGGYDMADVAVHVFFVMSGYLIAASWLHSRSLIEFAGKRALRIFPALLVSTLFALLVVGPLATELPLRDYLRHELTTGYLANMLLVTRFHLPGVFAANPFPDTVNGSLWTLPFEVGMYATLLTLGLFGLLRRRVVLPLLGLLFVVHFLAIDRLGLTSEVLFKFTRLGLFFLAGATLYLYRAQVPWTWKLALPLLVLSLVTGGSTLWNPVQVLTLPYLTLYLAQRPLPVLSNIGRHGDFSYGLYIFSFPTQQLIVHWTQGQIGLGSMIAVSLVASLALAWLSWHLVEAPALALKRYLPRPPSAPLPAGSDRAAQ</sequence>
<dbReference type="EMBL" id="CP007511">
    <property type="protein sequence ID" value="AJE15686.1"/>
    <property type="molecule type" value="Genomic_DNA"/>
</dbReference>
<feature type="transmembrane region" description="Helical" evidence="1">
    <location>
        <begin position="152"/>
        <end position="171"/>
    </location>
</feature>
<dbReference type="GO" id="GO:0016747">
    <property type="term" value="F:acyltransferase activity, transferring groups other than amino-acyl groups"/>
    <property type="evidence" value="ECO:0007669"/>
    <property type="project" value="InterPro"/>
</dbReference>
<dbReference type="EMBL" id="FNHO01000005">
    <property type="protein sequence ID" value="SDM50609.1"/>
    <property type="molecule type" value="Genomic_DNA"/>
</dbReference>
<dbReference type="AlphaFoldDB" id="A0A8D3Y1S0"/>
<reference evidence="4 6" key="2">
    <citation type="submission" date="2016-10" db="EMBL/GenBank/DDBJ databases">
        <authorList>
            <person name="Varghese N."/>
            <person name="Submissions S."/>
        </authorList>
    </citation>
    <scope>NUCLEOTIDE SEQUENCE [LARGE SCALE GENOMIC DNA]</scope>
    <source>
        <strain evidence="4 6">DSM 6083</strain>
    </source>
</reference>
<dbReference type="KEGG" id="pbm:CL52_11835"/>
<dbReference type="Pfam" id="PF01757">
    <property type="entry name" value="Acyl_transf_3"/>
    <property type="match status" value="1"/>
</dbReference>
<dbReference type="GeneID" id="77260592"/>
<dbReference type="Proteomes" id="UP000031271">
    <property type="component" value="Chromosome"/>
</dbReference>
<accession>A0A8D3Y1S0</accession>
<feature type="transmembrane region" description="Helical" evidence="1">
    <location>
        <begin position="203"/>
        <end position="223"/>
    </location>
</feature>
<dbReference type="InterPro" id="IPR002656">
    <property type="entry name" value="Acyl_transf_3_dom"/>
</dbReference>
<evidence type="ECO:0000313" key="5">
    <source>
        <dbReference type="Proteomes" id="UP000031271"/>
    </source>
</evidence>
<evidence type="ECO:0000259" key="2">
    <source>
        <dbReference type="Pfam" id="PF01757"/>
    </source>
</evidence>
<keyword evidence="4" id="KW-0012">Acyltransferase</keyword>
<feature type="transmembrane region" description="Helical" evidence="1">
    <location>
        <begin position="15"/>
        <end position="33"/>
    </location>
</feature>
<reference evidence="3 5" key="3">
    <citation type="journal article" name="Genome Announc.">
        <title>Complete Genome Sequence of Pseudomonas balearica DSM 6083T.</title>
        <authorList>
            <person name="Bennasar-Figueras A."/>
            <person name="Salva-Serra F."/>
            <person name="Jaen-Luchoro D."/>
            <person name="Segui C."/>
            <person name="Aliaga F."/>
            <person name="Busquets A."/>
            <person name="Gomila M."/>
            <person name="Moore E.R."/>
            <person name="Lalucat J."/>
        </authorList>
    </citation>
    <scope>NUCLEOTIDE SEQUENCE [LARGE SCALE GENOMIC DNA]</scope>
    <source>
        <strain evidence="5">DSM 6083</strain>
        <strain evidence="3">DSM6083</strain>
    </source>
</reference>
<proteinExistence type="predicted"/>
<dbReference type="GO" id="GO:0000271">
    <property type="term" value="P:polysaccharide biosynthetic process"/>
    <property type="evidence" value="ECO:0007669"/>
    <property type="project" value="TreeGrafter"/>
</dbReference>
<dbReference type="RefSeq" id="WP_043220765.1">
    <property type="nucleotide sequence ID" value="NZ_CP007511.1"/>
</dbReference>
<dbReference type="Proteomes" id="UP000182276">
    <property type="component" value="Unassembled WGS sequence"/>
</dbReference>
<feature type="transmembrane region" description="Helical" evidence="1">
    <location>
        <begin position="53"/>
        <end position="72"/>
    </location>
</feature>